<keyword evidence="17 24" id="KW-0129">CBS domain</keyword>
<dbReference type="InterPro" id="IPR000644">
    <property type="entry name" value="CBS_dom"/>
</dbReference>
<evidence type="ECO:0000256" key="5">
    <source>
        <dbReference type="ARBA" id="ARBA00007103"/>
    </source>
</evidence>
<dbReference type="GO" id="GO:0046872">
    <property type="term" value="F:metal ion binding"/>
    <property type="evidence" value="ECO:0007669"/>
    <property type="project" value="UniProtKB-KW"/>
</dbReference>
<reference evidence="28" key="1">
    <citation type="submission" date="2003-08" db="EMBL/GenBank/DDBJ databases">
        <authorList>
            <person name="Birren B."/>
            <person name="Nusbaum C."/>
            <person name="Abebe A."/>
            <person name="Abouelleil A."/>
            <person name="Adekoya E."/>
            <person name="Ait-zahra M."/>
            <person name="Allen N."/>
            <person name="Allen T."/>
            <person name="An P."/>
            <person name="Anderson M."/>
            <person name="Anderson S."/>
            <person name="Arachchi H."/>
            <person name="Armbruster J."/>
            <person name="Bachantsang P."/>
            <person name="Baldwin J."/>
            <person name="Barry A."/>
            <person name="Bayul T."/>
            <person name="Blitshsteyn B."/>
            <person name="Bloom T."/>
            <person name="Blye J."/>
            <person name="Boguslavskiy L."/>
            <person name="Borowsky M."/>
            <person name="Boukhgalter B."/>
            <person name="Brunache A."/>
            <person name="Butler J."/>
            <person name="Calixte N."/>
            <person name="Calvo S."/>
            <person name="Camarata J."/>
            <person name="Campo K."/>
            <person name="Chang J."/>
            <person name="Cheshatsang Y."/>
            <person name="Citroen M."/>
            <person name="Collymore A."/>
            <person name="Considine T."/>
            <person name="Cook A."/>
            <person name="Cooke P."/>
            <person name="Corum B."/>
            <person name="Cuomo C."/>
            <person name="David R."/>
            <person name="Dawoe T."/>
            <person name="Degray S."/>
            <person name="Dodge S."/>
            <person name="Dooley K."/>
            <person name="Dorje P."/>
            <person name="Dorjee K."/>
            <person name="Dorris L."/>
            <person name="Duffey N."/>
            <person name="Dupes A."/>
            <person name="Elkins T."/>
            <person name="Engels R."/>
            <person name="Erickson J."/>
            <person name="Farina A."/>
            <person name="Faro S."/>
            <person name="Ferreira P."/>
            <person name="Fischer H."/>
            <person name="Fitzgerald M."/>
            <person name="Foley K."/>
            <person name="Gage D."/>
            <person name="Galagan J."/>
            <person name="Gearin G."/>
            <person name="Gnerre S."/>
            <person name="Gnirke A."/>
            <person name="Goyette A."/>
            <person name="Graham J."/>
            <person name="Grandbois E."/>
            <person name="Gyaltsen K."/>
            <person name="Hafez N."/>
            <person name="Hagopian D."/>
            <person name="Hagos B."/>
            <person name="Hall J."/>
            <person name="Hatcher B."/>
            <person name="Heller A."/>
            <person name="Higgins H."/>
            <person name="Honan T."/>
            <person name="Horn A."/>
            <person name="Houde N."/>
            <person name="Hughes L."/>
            <person name="Hulme W."/>
            <person name="Husby E."/>
            <person name="Iliev I."/>
            <person name="Jaffe D."/>
            <person name="Jones C."/>
            <person name="Kamal M."/>
            <person name="Kamat A."/>
            <person name="Kamvysselis M."/>
            <person name="Karlsson E."/>
            <person name="Kells C."/>
            <person name="Kieu A."/>
            <person name="Kisner P."/>
            <person name="Kodira C."/>
            <person name="Kulbokas E."/>
            <person name="Labutti K."/>
            <person name="Lama D."/>
            <person name="Landers T."/>
            <person name="Leger J."/>
            <person name="Levine S."/>
            <person name="Lewis D."/>
            <person name="Lewis T."/>
            <person name="Lindblad-toh K."/>
            <person name="Liu X."/>
            <person name="Lokyitsang T."/>
            <person name="Lokyitsang Y."/>
            <person name="Lucien O."/>
            <person name="Lui A."/>
            <person name="Ma L.J."/>
            <person name="Mabbitt R."/>
            <person name="Macdonald J."/>
            <person name="Maclean C."/>
            <person name="Major J."/>
            <person name="Manning J."/>
            <person name="Marabella R."/>
            <person name="Maru K."/>
            <person name="Matthews C."/>
            <person name="Mauceli E."/>
            <person name="Mccarthy M."/>
            <person name="Mcdonough S."/>
            <person name="Mcghee T."/>
            <person name="Meldrim J."/>
            <person name="Meneus L."/>
            <person name="Mesirov J."/>
            <person name="Mihalev A."/>
            <person name="Mihova T."/>
            <person name="Mikkelsen T."/>
            <person name="Mlenga V."/>
            <person name="Moru K."/>
            <person name="Mozes J."/>
            <person name="Mulrain L."/>
            <person name="Munson G."/>
            <person name="Naylor J."/>
            <person name="Newes C."/>
            <person name="Nguyen C."/>
            <person name="Nguyen N."/>
            <person name="Nguyen T."/>
            <person name="Nicol R."/>
            <person name="Nielsen C."/>
            <person name="Nizzari M."/>
            <person name="Norbu C."/>
            <person name="Norbu N."/>
            <person name="O'donnell P."/>
            <person name="Okoawo O."/>
            <person name="O'leary S."/>
            <person name="Omotosho B."/>
            <person name="O'neill K."/>
            <person name="Osman S."/>
            <person name="Parker S."/>
            <person name="Perrin D."/>
            <person name="Phunkhang P."/>
            <person name="Piqani B."/>
            <person name="Purcell S."/>
            <person name="Rachupka T."/>
            <person name="Ramasamy U."/>
            <person name="Rameau R."/>
            <person name="Ray V."/>
            <person name="Raymond C."/>
            <person name="Retta R."/>
            <person name="Richardson S."/>
            <person name="Rise C."/>
            <person name="Rodriguez J."/>
            <person name="Rogers J."/>
            <person name="Rogov P."/>
            <person name="Rutman M."/>
            <person name="Schupbach R."/>
            <person name="Seaman C."/>
            <person name="Settipalli S."/>
            <person name="Sharpe T."/>
            <person name="Sheridan J."/>
            <person name="Sherpa N."/>
            <person name="Shi J."/>
            <person name="Smirnov S."/>
            <person name="Smith C."/>
            <person name="Sougnez C."/>
            <person name="Spencer B."/>
            <person name="Stalker J."/>
            <person name="Stange-thomann N."/>
            <person name="Stavropoulos S."/>
            <person name="Stetson K."/>
            <person name="Stone C."/>
            <person name="Stone S."/>
            <person name="Stubbs M."/>
            <person name="Talamas J."/>
            <person name="Tchuinga P."/>
            <person name="Tenzing P."/>
            <person name="Tesfaye S."/>
            <person name="Theodore J."/>
            <person name="Thoulutsang Y."/>
            <person name="Topham K."/>
            <person name="Towey S."/>
            <person name="Tsamla T."/>
            <person name="Tsomo N."/>
            <person name="Vallee D."/>
            <person name="Vassiliev H."/>
            <person name="Venkataraman V."/>
            <person name="Vinson J."/>
            <person name="Vo A."/>
            <person name="Wade C."/>
            <person name="Wang S."/>
            <person name="Wangchuk T."/>
            <person name="Wangdi T."/>
            <person name="Whittaker C."/>
            <person name="Wilkinson J."/>
            <person name="Wu Y."/>
            <person name="Wyman D."/>
            <person name="Yadav S."/>
            <person name="Yang S."/>
            <person name="Yang X."/>
            <person name="Yeager S."/>
            <person name="Yee E."/>
            <person name="Young G."/>
            <person name="Zainoun J."/>
            <person name="Zembeck L."/>
            <person name="Zimmer A."/>
            <person name="Zody M."/>
            <person name="Lander E."/>
        </authorList>
    </citation>
    <scope>NUCLEOTIDE SEQUENCE [LARGE SCALE GENOMIC DNA]</scope>
</reference>
<dbReference type="PANTHER" id="PTHR10314">
    <property type="entry name" value="CYSTATHIONINE BETA-SYNTHASE"/>
    <property type="match status" value="1"/>
</dbReference>
<dbReference type="GeneTree" id="ENSGT00510000047027"/>
<evidence type="ECO:0000256" key="3">
    <source>
        <dbReference type="ARBA" id="ARBA00004496"/>
    </source>
</evidence>
<comment type="subcellular location">
    <subcellularLocation>
        <location evidence="3">Cytoplasm</location>
    </subcellularLocation>
    <subcellularLocation>
        <location evidence="2">Nucleus</location>
    </subcellularLocation>
</comment>
<keyword evidence="15 25" id="KW-0663">Pyridoxal phosphate</keyword>
<evidence type="ECO:0000256" key="7">
    <source>
        <dbReference type="ARBA" id="ARBA00012041"/>
    </source>
</evidence>
<dbReference type="GO" id="GO:0004122">
    <property type="term" value="F:cystathionine beta-synthase activity"/>
    <property type="evidence" value="ECO:0007669"/>
    <property type="project" value="UniProtKB-UniRule"/>
</dbReference>
<evidence type="ECO:0000256" key="11">
    <source>
        <dbReference type="ARBA" id="ARBA00022605"/>
    </source>
</evidence>
<evidence type="ECO:0000256" key="4">
    <source>
        <dbReference type="ARBA" id="ARBA00005003"/>
    </source>
</evidence>
<dbReference type="Ensembl" id="ENSCSAVT00000005366.1">
    <property type="protein sequence ID" value="ENSCSAVP00000005295.1"/>
    <property type="gene ID" value="ENSCSAVG00000003156.1"/>
</dbReference>
<dbReference type="SUPFAM" id="SSF54631">
    <property type="entry name" value="CBS-domain pair"/>
    <property type="match status" value="1"/>
</dbReference>
<organism evidence="27 28">
    <name type="scientific">Ciona savignyi</name>
    <name type="common">Pacific transparent sea squirt</name>
    <dbReference type="NCBI Taxonomy" id="51511"/>
    <lineage>
        <taxon>Eukaryota</taxon>
        <taxon>Metazoa</taxon>
        <taxon>Chordata</taxon>
        <taxon>Tunicata</taxon>
        <taxon>Ascidiacea</taxon>
        <taxon>Phlebobranchia</taxon>
        <taxon>Cionidae</taxon>
        <taxon>Ciona</taxon>
    </lineage>
</organism>
<evidence type="ECO:0000256" key="1">
    <source>
        <dbReference type="ARBA" id="ARBA00001933"/>
    </source>
</evidence>
<evidence type="ECO:0000256" key="21">
    <source>
        <dbReference type="ARBA" id="ARBA00026192"/>
    </source>
</evidence>
<dbReference type="FunFam" id="3.10.580.10:FF:000014">
    <property type="entry name" value="Cystathionine beta-synthase"/>
    <property type="match status" value="1"/>
</dbReference>
<dbReference type="Pfam" id="PF00571">
    <property type="entry name" value="CBS"/>
    <property type="match status" value="1"/>
</dbReference>
<evidence type="ECO:0000256" key="12">
    <source>
        <dbReference type="ARBA" id="ARBA00022617"/>
    </source>
</evidence>
<evidence type="ECO:0000256" key="13">
    <source>
        <dbReference type="ARBA" id="ARBA00022723"/>
    </source>
</evidence>
<dbReference type="PROSITE" id="PS51371">
    <property type="entry name" value="CBS"/>
    <property type="match status" value="1"/>
</dbReference>
<comment type="pathway">
    <text evidence="4">Amino-acid biosynthesis; L-cysteine biosynthesis; L-cysteine from L-homocysteine and L-serine: step 1/2.</text>
</comment>
<comment type="function">
    <text evidence="22">Hydro-lyase catalyzing the first step of the transsulfuration pathway, where the hydroxyl group of L-serine is displaced by L-homocysteine in a beta-replacement reaction to form L-cystathionine, the precursor of L-cysteine. This catabolic route allows the elimination of L-methionine and the toxic metabolite L-homocysteine. Also involved in the production of hydrogen sulfide, a gasotransmitter with signaling and cytoprotective effects on neurons.</text>
</comment>
<keyword evidence="10" id="KW-0597">Phosphoprotein</keyword>
<keyword evidence="9" id="KW-1017">Isopeptide bond</keyword>
<evidence type="ECO:0000256" key="23">
    <source>
        <dbReference type="ARBA" id="ARBA00047490"/>
    </source>
</evidence>
<evidence type="ECO:0000259" key="26">
    <source>
        <dbReference type="PROSITE" id="PS51371"/>
    </source>
</evidence>
<evidence type="ECO:0000256" key="22">
    <source>
        <dbReference type="ARBA" id="ARBA00045425"/>
    </source>
</evidence>
<dbReference type="InterPro" id="IPR046342">
    <property type="entry name" value="CBS_dom_sf"/>
</dbReference>
<evidence type="ECO:0000256" key="2">
    <source>
        <dbReference type="ARBA" id="ARBA00004123"/>
    </source>
</evidence>
<dbReference type="InParanoid" id="H2YIZ6"/>
<evidence type="ECO:0000256" key="20">
    <source>
        <dbReference type="ARBA" id="ARBA00023242"/>
    </source>
</evidence>
<dbReference type="InterPro" id="IPR036052">
    <property type="entry name" value="TrpB-like_PALP_sf"/>
</dbReference>
<evidence type="ECO:0000313" key="27">
    <source>
        <dbReference type="Ensembl" id="ENSCSAVP00000005295.1"/>
    </source>
</evidence>
<dbReference type="InterPro" id="IPR001216">
    <property type="entry name" value="P-phosphate_BS"/>
</dbReference>
<evidence type="ECO:0000256" key="18">
    <source>
        <dbReference type="ARBA" id="ARBA00023192"/>
    </source>
</evidence>
<keyword evidence="14" id="KW-0832">Ubl conjugation</keyword>
<dbReference type="Gene3D" id="3.10.580.10">
    <property type="entry name" value="CBS-domain"/>
    <property type="match status" value="1"/>
</dbReference>
<dbReference type="GO" id="GO:0019343">
    <property type="term" value="P:cysteine biosynthetic process via cystathionine"/>
    <property type="evidence" value="ECO:0007669"/>
    <property type="project" value="UniProtKB-UniRule"/>
</dbReference>
<evidence type="ECO:0000313" key="28">
    <source>
        <dbReference type="Proteomes" id="UP000007875"/>
    </source>
</evidence>
<keyword evidence="8" id="KW-0963">Cytoplasm</keyword>
<dbReference type="CDD" id="cd04608">
    <property type="entry name" value="CBS_pair_CBS"/>
    <property type="match status" value="1"/>
</dbReference>
<sequence>WIRPDLPPKCTWDVGGKCTSPHQVWRPNRKGVFSSVLEAIGDTPLVRLSRLEKEYGLKCQLLGKCEFFNAGGSVKDRIGLRMVEDAERDGIIKPGFTIIEPTSGNTGIGLALASAVKGYRCIIVMPEKMSQEKVNVLKALGAEIVRTPTSARFDMPESHIRVAQKLQREIPDAVILDQYRNPGNPLAHYDTTAEEILEQCGGELSMLVAGAGTGGTICGLGRKLREKCPKCKVVGVDPEGSDLALPVELNQTDVTYYEVEGIGYDFIPSVLDRSVVDKWYKSNDKDSLLMARKLIRVEGLLCGGSSGTAVSIAVQLAKELAEGEKCVVILPDSIRNYMTKHLKEDWMIERNFISSLKPELYVLKFILSLDITNQLATEYVPRILPHRWMDMSVGDMNLTSPISIPPNMTCQEALDIMRAQGFDQLPVVDDAGNVMGTATVGNMVSSFTAGRIKWEDQVSKCLYSKFQKVQVEDKLQTLSRIFETDHFAMVMGPTLQCEYDSPPLPPQNICGILSCVDFLNFLS</sequence>
<dbReference type="PROSITE" id="PS00901">
    <property type="entry name" value="CYS_SYNTHASE"/>
    <property type="match status" value="1"/>
</dbReference>
<evidence type="ECO:0000256" key="10">
    <source>
        <dbReference type="ARBA" id="ARBA00022553"/>
    </source>
</evidence>
<proteinExistence type="inferred from homology"/>
<dbReference type="InterPro" id="IPR001926">
    <property type="entry name" value="TrpB-like_PALP"/>
</dbReference>
<evidence type="ECO:0000256" key="17">
    <source>
        <dbReference type="ARBA" id="ARBA00023122"/>
    </source>
</evidence>
<evidence type="ECO:0000256" key="19">
    <source>
        <dbReference type="ARBA" id="ARBA00023239"/>
    </source>
</evidence>
<evidence type="ECO:0000256" key="6">
    <source>
        <dbReference type="ARBA" id="ARBA00011881"/>
    </source>
</evidence>
<keyword evidence="16" id="KW-0408">Iron</keyword>
<keyword evidence="18 25" id="KW-0198">Cysteine biosynthesis</keyword>
<dbReference type="FunCoup" id="H2YIZ6">
    <property type="interactions" value="2"/>
</dbReference>
<dbReference type="AlphaFoldDB" id="H2YIZ6"/>
<keyword evidence="13" id="KW-0479">Metal-binding</keyword>
<comment type="similarity">
    <text evidence="5 25">Belongs to the cysteine synthase/cystathionine beta-synthase family.</text>
</comment>
<reference evidence="27" key="2">
    <citation type="submission" date="2025-08" db="UniProtKB">
        <authorList>
            <consortium name="Ensembl"/>
        </authorList>
    </citation>
    <scope>IDENTIFICATION</scope>
</reference>
<dbReference type="Proteomes" id="UP000007875">
    <property type="component" value="Unassembled WGS sequence"/>
</dbReference>
<dbReference type="EC" id="4.2.1.22" evidence="7 25"/>
<reference evidence="27" key="3">
    <citation type="submission" date="2025-09" db="UniProtKB">
        <authorList>
            <consortium name="Ensembl"/>
        </authorList>
    </citation>
    <scope>IDENTIFICATION</scope>
</reference>
<dbReference type="NCBIfam" id="TIGR01137">
    <property type="entry name" value="cysta_beta"/>
    <property type="match status" value="1"/>
</dbReference>
<dbReference type="GO" id="GO:0050667">
    <property type="term" value="P:homocysteine metabolic process"/>
    <property type="evidence" value="ECO:0007669"/>
    <property type="project" value="UniProtKB-ARBA"/>
</dbReference>
<name>H2YIZ6_CIOSA</name>
<keyword evidence="11 25" id="KW-0028">Amino-acid biosynthesis</keyword>
<comment type="catalytic activity">
    <reaction evidence="23 25">
        <text>L-homocysteine + L-serine = L,L-cystathionine + H2O</text>
        <dbReference type="Rhea" id="RHEA:10112"/>
        <dbReference type="ChEBI" id="CHEBI:15377"/>
        <dbReference type="ChEBI" id="CHEBI:33384"/>
        <dbReference type="ChEBI" id="CHEBI:58161"/>
        <dbReference type="ChEBI" id="CHEBI:58199"/>
        <dbReference type="EC" id="4.2.1.22"/>
    </reaction>
</comment>
<dbReference type="STRING" id="51511.ENSCSAVP00000005295"/>
<dbReference type="Pfam" id="PF00291">
    <property type="entry name" value="PALP"/>
    <property type="match status" value="1"/>
</dbReference>
<evidence type="ECO:0000256" key="25">
    <source>
        <dbReference type="RuleBase" id="RU361204"/>
    </source>
</evidence>
<dbReference type="FunFam" id="3.40.50.1100:FF:000003">
    <property type="entry name" value="Cystathionine beta-synthase"/>
    <property type="match status" value="1"/>
</dbReference>
<protein>
    <recommendedName>
        <fullName evidence="21 25">Cystathionine beta-synthase</fullName>
        <ecNumber evidence="7 25">4.2.1.22</ecNumber>
    </recommendedName>
</protein>
<evidence type="ECO:0000256" key="9">
    <source>
        <dbReference type="ARBA" id="ARBA00022499"/>
    </source>
</evidence>
<dbReference type="eggNOG" id="KOG1252">
    <property type="taxonomic scope" value="Eukaryota"/>
</dbReference>
<evidence type="ECO:0000256" key="24">
    <source>
        <dbReference type="PROSITE-ProRule" id="PRU00703"/>
    </source>
</evidence>
<dbReference type="InterPro" id="IPR050214">
    <property type="entry name" value="Cys_Synth/Cystath_Beta-Synth"/>
</dbReference>
<dbReference type="SUPFAM" id="SSF53686">
    <property type="entry name" value="Tryptophan synthase beta subunit-like PLP-dependent enzymes"/>
    <property type="match status" value="1"/>
</dbReference>
<evidence type="ECO:0000256" key="16">
    <source>
        <dbReference type="ARBA" id="ARBA00023004"/>
    </source>
</evidence>
<keyword evidence="20" id="KW-0539">Nucleus</keyword>
<dbReference type="Gene3D" id="3.40.50.1100">
    <property type="match status" value="2"/>
</dbReference>
<dbReference type="FunFam" id="3.40.50.1100:FF:000118">
    <property type="entry name" value="Related to CYS4-cystathionine beta-synthase"/>
    <property type="match status" value="1"/>
</dbReference>
<comment type="cofactor">
    <cofactor evidence="1 25">
        <name>pyridoxal 5'-phosphate</name>
        <dbReference type="ChEBI" id="CHEBI:597326"/>
    </cofactor>
</comment>
<dbReference type="GO" id="GO:0005634">
    <property type="term" value="C:nucleus"/>
    <property type="evidence" value="ECO:0007669"/>
    <property type="project" value="UniProtKB-SubCell"/>
</dbReference>
<dbReference type="GO" id="GO:0005737">
    <property type="term" value="C:cytoplasm"/>
    <property type="evidence" value="ECO:0007669"/>
    <property type="project" value="UniProtKB-SubCell"/>
</dbReference>
<comment type="subunit">
    <text evidence="6">Homotetramer.</text>
</comment>
<keyword evidence="28" id="KW-1185">Reference proteome</keyword>
<accession>H2YIZ6</accession>
<dbReference type="SMART" id="SM00116">
    <property type="entry name" value="CBS"/>
    <property type="match status" value="1"/>
</dbReference>
<keyword evidence="19 25" id="KW-0456">Lyase</keyword>
<dbReference type="CDD" id="cd01561">
    <property type="entry name" value="CBS_like"/>
    <property type="match status" value="1"/>
</dbReference>
<dbReference type="InterPro" id="IPR046353">
    <property type="entry name" value="CBS_C"/>
</dbReference>
<evidence type="ECO:0000256" key="15">
    <source>
        <dbReference type="ARBA" id="ARBA00022898"/>
    </source>
</evidence>
<dbReference type="UniPathway" id="UPA00136">
    <property type="reaction ID" value="UER00201"/>
</dbReference>
<keyword evidence="12" id="KW-0349">Heme</keyword>
<evidence type="ECO:0000256" key="14">
    <source>
        <dbReference type="ARBA" id="ARBA00022843"/>
    </source>
</evidence>
<dbReference type="GO" id="GO:0006535">
    <property type="term" value="P:cysteine biosynthetic process from serine"/>
    <property type="evidence" value="ECO:0007669"/>
    <property type="project" value="UniProtKB-UniRule"/>
</dbReference>
<evidence type="ECO:0000256" key="8">
    <source>
        <dbReference type="ARBA" id="ARBA00022490"/>
    </source>
</evidence>
<dbReference type="OMA" id="KFADDEW"/>
<feature type="domain" description="CBS" evidence="26">
    <location>
        <begin position="396"/>
        <end position="455"/>
    </location>
</feature>
<dbReference type="InterPro" id="IPR005857">
    <property type="entry name" value="Cysta_beta_synth"/>
</dbReference>